<gene>
    <name evidence="2" type="ORF">J2Z18_006100</name>
</gene>
<evidence type="ECO:0000313" key="2">
    <source>
        <dbReference type="EMBL" id="MBP1896955.1"/>
    </source>
</evidence>
<feature type="transmembrane region" description="Helical" evidence="1">
    <location>
        <begin position="37"/>
        <end position="59"/>
    </location>
</feature>
<comment type="caution">
    <text evidence="2">The sequence shown here is derived from an EMBL/GenBank/DDBJ whole genome shotgun (WGS) entry which is preliminary data.</text>
</comment>
<keyword evidence="1" id="KW-1133">Transmembrane helix</keyword>
<reference evidence="2 3" key="1">
    <citation type="submission" date="2021-03" db="EMBL/GenBank/DDBJ databases">
        <title>Genomic Encyclopedia of Type Strains, Phase IV (KMG-IV): sequencing the most valuable type-strain genomes for metagenomic binning, comparative biology and taxonomic classification.</title>
        <authorList>
            <person name="Goeker M."/>
        </authorList>
    </citation>
    <scope>NUCLEOTIDE SEQUENCE [LARGE SCALE GENOMIC DNA]</scope>
    <source>
        <strain evidence="2 3">DSM 15596</strain>
    </source>
</reference>
<feature type="transmembrane region" description="Helical" evidence="1">
    <location>
        <begin position="297"/>
        <end position="320"/>
    </location>
</feature>
<feature type="transmembrane region" description="Helical" evidence="1">
    <location>
        <begin position="130"/>
        <end position="148"/>
    </location>
</feature>
<feature type="transmembrane region" description="Helical" evidence="1">
    <location>
        <begin position="177"/>
        <end position="192"/>
    </location>
</feature>
<keyword evidence="1" id="KW-0472">Membrane</keyword>
<name>A0ABS4FL09_9BACL</name>
<dbReference type="RefSeq" id="WP_007133115.1">
    <property type="nucleotide sequence ID" value="NZ_CP139098.1"/>
</dbReference>
<keyword evidence="3" id="KW-1185">Reference proteome</keyword>
<accession>A0ABS4FL09</accession>
<feature type="transmembrane region" description="Helical" evidence="1">
    <location>
        <begin position="80"/>
        <end position="100"/>
    </location>
</feature>
<dbReference type="GeneID" id="95407933"/>
<feature type="transmembrane region" description="Helical" evidence="1">
    <location>
        <begin position="106"/>
        <end position="123"/>
    </location>
</feature>
<keyword evidence="1" id="KW-0812">Transmembrane</keyword>
<dbReference type="EMBL" id="JAGGKI010000035">
    <property type="protein sequence ID" value="MBP1896955.1"/>
    <property type="molecule type" value="Genomic_DNA"/>
</dbReference>
<proteinExistence type="predicted"/>
<feature type="transmembrane region" description="Helical" evidence="1">
    <location>
        <begin position="268"/>
        <end position="285"/>
    </location>
</feature>
<protein>
    <recommendedName>
        <fullName evidence="4">DoxX family membrane protein</fullName>
    </recommendedName>
</protein>
<evidence type="ECO:0008006" key="4">
    <source>
        <dbReference type="Google" id="ProtNLM"/>
    </source>
</evidence>
<evidence type="ECO:0000256" key="1">
    <source>
        <dbReference type="SAM" id="Phobius"/>
    </source>
</evidence>
<organism evidence="2 3">
    <name type="scientific">Paenibacillus lactis</name>
    <dbReference type="NCBI Taxonomy" id="228574"/>
    <lineage>
        <taxon>Bacteria</taxon>
        <taxon>Bacillati</taxon>
        <taxon>Bacillota</taxon>
        <taxon>Bacilli</taxon>
        <taxon>Bacillales</taxon>
        <taxon>Paenibacillaceae</taxon>
        <taxon>Paenibacillus</taxon>
    </lineage>
</organism>
<sequence length="324" mass="36900">MVMHFSKISNFYVHVKWFTDSFEWDPLPFSRIVTPSFLFWLAFTVLMLWLACAVSGPISRARPILRIHTWLCRMKQHTQLILRTGLGIGLLLQLFSGSYLAPEFTIKSMWIVLGLFIAAACLANTKTLKVSGAILFLLYIQASLEYGVFHALDYLMYVGIVYCLFVYDTPFMRTAPAVLYICMGFSLSWLAMEKLTMPALACSVMGSYGLPTFGFTLEQFVLISAFVEIGLAWAFIMGIMNRFTALLVTGIFFMTSLVFGHIEVIGHTIIHTLLILFVIEGTGGLRTPVEFHRKPILRYLFVTVNFCLFLFVLMPLYIWMGKAW</sequence>
<feature type="transmembrane region" description="Helical" evidence="1">
    <location>
        <begin position="212"/>
        <end position="236"/>
    </location>
</feature>
<dbReference type="Proteomes" id="UP000706926">
    <property type="component" value="Unassembled WGS sequence"/>
</dbReference>
<evidence type="ECO:0000313" key="3">
    <source>
        <dbReference type="Proteomes" id="UP000706926"/>
    </source>
</evidence>